<dbReference type="CDD" id="cd02195">
    <property type="entry name" value="SelD"/>
    <property type="match status" value="1"/>
</dbReference>
<dbReference type="Gene3D" id="3.30.1330.10">
    <property type="entry name" value="PurM-like, N-terminal domain"/>
    <property type="match status" value="1"/>
</dbReference>
<dbReference type="InterPro" id="IPR023753">
    <property type="entry name" value="FAD/NAD-binding_dom"/>
</dbReference>
<dbReference type="NCBIfam" id="TIGR00476">
    <property type="entry name" value="selD"/>
    <property type="match status" value="1"/>
</dbReference>
<name>A0ABR9UTM0_9CHRO</name>
<dbReference type="InterPro" id="IPR004536">
    <property type="entry name" value="SPS/SelD"/>
</dbReference>
<reference evidence="9 10" key="1">
    <citation type="submission" date="2020-10" db="EMBL/GenBank/DDBJ databases">
        <authorList>
            <person name="Castelo-Branco R."/>
            <person name="Eusebio N."/>
            <person name="Adriana R."/>
            <person name="Vieira A."/>
            <person name="Brugerolle De Fraissinette N."/>
            <person name="Rezende De Castro R."/>
            <person name="Schneider M.P."/>
            <person name="Vasconcelos V."/>
            <person name="Leao P.N."/>
        </authorList>
    </citation>
    <scope>NUCLEOTIDE SEQUENCE [LARGE SCALE GENOMIC DNA]</scope>
    <source>
        <strain evidence="9 10">LEGE 06123</strain>
    </source>
</reference>
<feature type="domain" description="PurM-like C-terminal" evidence="7">
    <location>
        <begin position="592"/>
        <end position="763"/>
    </location>
</feature>
<dbReference type="InterPro" id="IPR036188">
    <property type="entry name" value="FAD/NAD-bd_sf"/>
</dbReference>
<dbReference type="PANTHER" id="PTHR10256">
    <property type="entry name" value="SELENIDE, WATER DIKINASE"/>
    <property type="match status" value="1"/>
</dbReference>
<keyword evidence="4" id="KW-0067">ATP-binding</keyword>
<feature type="domain" description="FAD/NAD(P)-binding" evidence="8">
    <location>
        <begin position="10"/>
        <end position="314"/>
    </location>
</feature>
<evidence type="ECO:0000313" key="9">
    <source>
        <dbReference type="EMBL" id="MBE9191604.1"/>
    </source>
</evidence>
<dbReference type="InterPro" id="IPR017584">
    <property type="entry name" value="Pyridine_nucleo_diS_OxRdtase_N"/>
</dbReference>
<dbReference type="Pfam" id="PF07992">
    <property type="entry name" value="Pyr_redox_2"/>
    <property type="match status" value="1"/>
</dbReference>
<dbReference type="NCBIfam" id="TIGR03169">
    <property type="entry name" value="Nterm_to_SelD"/>
    <property type="match status" value="1"/>
</dbReference>
<organism evidence="9 10">
    <name type="scientific">Gloeocapsopsis crepidinum LEGE 06123</name>
    <dbReference type="NCBI Taxonomy" id="588587"/>
    <lineage>
        <taxon>Bacteria</taxon>
        <taxon>Bacillati</taxon>
        <taxon>Cyanobacteriota</taxon>
        <taxon>Cyanophyceae</taxon>
        <taxon>Oscillatoriophycideae</taxon>
        <taxon>Chroococcales</taxon>
        <taxon>Chroococcaceae</taxon>
        <taxon>Gloeocapsopsis</taxon>
    </lineage>
</organism>
<dbReference type="Pfam" id="PF00586">
    <property type="entry name" value="AIRS"/>
    <property type="match status" value="1"/>
</dbReference>
<feature type="domain" description="PurM-like N-terminal" evidence="6">
    <location>
        <begin position="470"/>
        <end position="579"/>
    </location>
</feature>
<keyword evidence="10" id="KW-1185">Reference proteome</keyword>
<dbReference type="EC" id="2.7.9.3" evidence="9"/>
<dbReference type="InterPro" id="IPR016188">
    <property type="entry name" value="PurM-like_N"/>
</dbReference>
<dbReference type="Gene3D" id="3.90.650.10">
    <property type="entry name" value="PurM-like C-terminal domain"/>
    <property type="match status" value="1"/>
</dbReference>
<sequence length="764" mass="83541">MQASHPIVKDLVLIGGGHSHAIALRMFGMNPLPGVRITLITEASDTPYSGMLPGHVAGFYSREECHIDLRRLAQFSQAQLYIDQAIGLDLENKQVICAHRPPVAFDVVSIDIGSTPATITVPGATEYAIPAKPISQLLAHWDQFVENVKQNPRQPIRIGVVGGGAGGVELTLSLQSHLQSILKQHCLDLEIHLFHRDAEVMSTYNAWVRRHFHKILQQRGVQLHLQETVSEVQLHKVVCESGLKVECDRIFWVTQASAPPWLRASGLATDADGFIQVNDYLQSISHPDVFAAGDIATMIHHPRPKAGVFAVRQGKPLFENLQRSLQQKSLKPYKPQKQYLSLIGTGDGKAIATRGSFGFGPSQLLWHWKDWIDRRFMERFSNLPEIKQGDRNQNNSLLISSPHPSTPVCSTEDTSARNWLPLTPRPSTMRCAGCGSKIGSTVLARVLARIQHEQPRVNRQDILIGLDAPDDAAVIQVPANLAMVHTIDYFRALINDPYLFGQISANHCLSDIFAMGAVPQSALAIATLPYALEAKVAETLFQLLSGAIKVLADVNTPLVGGHTTEGAELAFGLSCNGLVHPDRLLRKSGMQPSQVLILTKALGTGTLFAAQMRQKAKGKWIDTAVESMLLSNAAAATCFLEHEATACTDITGFGLLGHLIEMIQASHVAVELQMSAIPVLDGAIETTQQGIVSSLHSENLRVSRYISNLTKVENHHYYPLLFDPQTSGGLLAALPQQKANDCLATLRKLGYSDCQIIGEVKEKS</sequence>
<dbReference type="PRINTS" id="PR00368">
    <property type="entry name" value="FADPNR"/>
</dbReference>
<dbReference type="InterPro" id="IPR010918">
    <property type="entry name" value="PurM-like_C_dom"/>
</dbReference>
<dbReference type="Pfam" id="PF02769">
    <property type="entry name" value="AIRS_C"/>
    <property type="match status" value="1"/>
</dbReference>
<dbReference type="SUPFAM" id="SSF56042">
    <property type="entry name" value="PurM C-terminal domain-like"/>
    <property type="match status" value="1"/>
</dbReference>
<accession>A0ABR9UTM0</accession>
<keyword evidence="5" id="KW-0711">Selenium</keyword>
<protein>
    <submittedName>
        <fullName evidence="9">Selenide, water dikinase SelD</fullName>
        <ecNumber evidence="9">2.7.9.3</ecNumber>
    </submittedName>
</protein>
<dbReference type="RefSeq" id="WP_193932738.1">
    <property type="nucleotide sequence ID" value="NZ_CAWPMZ010000068.1"/>
</dbReference>
<dbReference type="GO" id="GO:0004756">
    <property type="term" value="F:selenide, water dikinase activity"/>
    <property type="evidence" value="ECO:0007669"/>
    <property type="project" value="UniProtKB-EC"/>
</dbReference>
<evidence type="ECO:0000259" key="6">
    <source>
        <dbReference type="Pfam" id="PF00586"/>
    </source>
</evidence>
<dbReference type="Proteomes" id="UP000651156">
    <property type="component" value="Unassembled WGS sequence"/>
</dbReference>
<evidence type="ECO:0000259" key="7">
    <source>
        <dbReference type="Pfam" id="PF02769"/>
    </source>
</evidence>
<evidence type="ECO:0000256" key="4">
    <source>
        <dbReference type="ARBA" id="ARBA00022840"/>
    </source>
</evidence>
<evidence type="ECO:0000256" key="2">
    <source>
        <dbReference type="ARBA" id="ARBA00022741"/>
    </source>
</evidence>
<evidence type="ECO:0000313" key="10">
    <source>
        <dbReference type="Proteomes" id="UP000651156"/>
    </source>
</evidence>
<dbReference type="EMBL" id="JADEWN010000036">
    <property type="protein sequence ID" value="MBE9191604.1"/>
    <property type="molecule type" value="Genomic_DNA"/>
</dbReference>
<dbReference type="InterPro" id="IPR036676">
    <property type="entry name" value="PurM-like_C_sf"/>
</dbReference>
<evidence type="ECO:0000256" key="3">
    <source>
        <dbReference type="ARBA" id="ARBA00022777"/>
    </source>
</evidence>
<proteinExistence type="predicted"/>
<gene>
    <name evidence="9" type="primary">selD</name>
    <name evidence="9" type="ORF">IQ230_14860</name>
</gene>
<dbReference type="SUPFAM" id="SSF55326">
    <property type="entry name" value="PurM N-terminal domain-like"/>
    <property type="match status" value="1"/>
</dbReference>
<keyword evidence="1 9" id="KW-0808">Transferase</keyword>
<evidence type="ECO:0000256" key="5">
    <source>
        <dbReference type="ARBA" id="ARBA00023266"/>
    </source>
</evidence>
<dbReference type="PANTHER" id="PTHR10256:SF0">
    <property type="entry name" value="INACTIVE SELENIDE, WATER DIKINASE-LIKE PROTEIN-RELATED"/>
    <property type="match status" value="1"/>
</dbReference>
<comment type="caution">
    <text evidence="9">The sequence shown here is derived from an EMBL/GenBank/DDBJ whole genome shotgun (WGS) entry which is preliminary data.</text>
</comment>
<dbReference type="InterPro" id="IPR036921">
    <property type="entry name" value="PurM-like_N_sf"/>
</dbReference>
<dbReference type="SUPFAM" id="SSF51905">
    <property type="entry name" value="FAD/NAD(P)-binding domain"/>
    <property type="match status" value="2"/>
</dbReference>
<dbReference type="Gene3D" id="3.50.50.100">
    <property type="match status" value="1"/>
</dbReference>
<evidence type="ECO:0000259" key="8">
    <source>
        <dbReference type="Pfam" id="PF07992"/>
    </source>
</evidence>
<keyword evidence="2" id="KW-0547">Nucleotide-binding</keyword>
<evidence type="ECO:0000256" key="1">
    <source>
        <dbReference type="ARBA" id="ARBA00022679"/>
    </source>
</evidence>
<keyword evidence="3" id="KW-0418">Kinase</keyword>